<sequence length="118" mass="13234">MMNYEINSTYLSVHYGENPAALQKAFDSFLNNTRLNWVEVAQLMEHGQKSKAVEKLNALQPAVKKVGFTELAGKITQFSQAIRMNLLGPEATQIRYETIDSEIAAARSRVKTELSCLL</sequence>
<dbReference type="Proteomes" id="UP000050454">
    <property type="component" value="Unassembled WGS sequence"/>
</dbReference>
<dbReference type="RefSeq" id="WP_055147646.1">
    <property type="nucleotide sequence ID" value="NZ_JXSZ01000006.1"/>
</dbReference>
<keyword evidence="2" id="KW-1185">Reference proteome</keyword>
<proteinExistence type="predicted"/>
<protein>
    <submittedName>
        <fullName evidence="1">Uncharacterized protein</fullName>
    </submittedName>
</protein>
<evidence type="ECO:0000313" key="1">
    <source>
        <dbReference type="EMBL" id="KPM48949.1"/>
    </source>
</evidence>
<dbReference type="EMBL" id="LGTQ01000006">
    <property type="protein sequence ID" value="KPM48949.1"/>
    <property type="molecule type" value="Genomic_DNA"/>
</dbReference>
<organism evidence="1 2">
    <name type="scientific">Jiulongibacter sediminis</name>
    <dbReference type="NCBI Taxonomy" id="1605367"/>
    <lineage>
        <taxon>Bacteria</taxon>
        <taxon>Pseudomonadati</taxon>
        <taxon>Bacteroidota</taxon>
        <taxon>Cytophagia</taxon>
        <taxon>Cytophagales</taxon>
        <taxon>Leadbetterellaceae</taxon>
        <taxon>Jiulongibacter</taxon>
    </lineage>
</organism>
<name>A0A0P7C6E1_9BACT</name>
<reference evidence="1 2" key="1">
    <citation type="submission" date="2015-07" db="EMBL/GenBank/DDBJ databases">
        <title>The draft genome sequence of Leadbetterella sp. JN14-9.</title>
        <authorList>
            <person name="Liu Y."/>
            <person name="Du J."/>
            <person name="Shao Z."/>
        </authorList>
    </citation>
    <scope>NUCLEOTIDE SEQUENCE [LARGE SCALE GENOMIC DNA]</scope>
    <source>
        <strain evidence="1 2">JN14-9</strain>
    </source>
</reference>
<comment type="caution">
    <text evidence="1">The sequence shown here is derived from an EMBL/GenBank/DDBJ whole genome shotgun (WGS) entry which is preliminary data.</text>
</comment>
<dbReference type="OrthoDB" id="7025807at2"/>
<evidence type="ECO:0000313" key="2">
    <source>
        <dbReference type="Proteomes" id="UP000050454"/>
    </source>
</evidence>
<dbReference type="AlphaFoldDB" id="A0A0P7C6E1"/>
<accession>A0A0P7C6E1</accession>
<gene>
    <name evidence="1" type="ORF">AFM12_10390</name>
</gene>